<evidence type="ECO:0000256" key="1">
    <source>
        <dbReference type="SAM" id="Phobius"/>
    </source>
</evidence>
<name>A0ABU9HT21_9FLAO</name>
<keyword evidence="1" id="KW-0472">Membrane</keyword>
<dbReference type="EMBL" id="JBBYHR010000001">
    <property type="protein sequence ID" value="MEL1242707.1"/>
    <property type="molecule type" value="Genomic_DNA"/>
</dbReference>
<proteinExistence type="predicted"/>
<organism evidence="2 3">
    <name type="scientific">Flavobacterium arundinis</name>
    <dbReference type="NCBI Taxonomy" id="3139143"/>
    <lineage>
        <taxon>Bacteria</taxon>
        <taxon>Pseudomonadati</taxon>
        <taxon>Bacteroidota</taxon>
        <taxon>Flavobacteriia</taxon>
        <taxon>Flavobacteriales</taxon>
        <taxon>Flavobacteriaceae</taxon>
        <taxon>Flavobacterium</taxon>
    </lineage>
</organism>
<dbReference type="RefSeq" id="WP_341695033.1">
    <property type="nucleotide sequence ID" value="NZ_JBBYHR010000001.1"/>
</dbReference>
<protein>
    <submittedName>
        <fullName evidence="2">Uncharacterized protein</fullName>
    </submittedName>
</protein>
<reference evidence="2 3" key="1">
    <citation type="submission" date="2024-04" db="EMBL/GenBank/DDBJ databases">
        <title>Flavobacterium sp. DGU11 16S ribosomal RNA gene Genome sequencing and assembly.</title>
        <authorList>
            <person name="Park S."/>
        </authorList>
    </citation>
    <scope>NUCLEOTIDE SEQUENCE [LARGE SCALE GENOMIC DNA]</scope>
    <source>
        <strain evidence="2 3">DGU11</strain>
    </source>
</reference>
<evidence type="ECO:0000313" key="3">
    <source>
        <dbReference type="Proteomes" id="UP001464555"/>
    </source>
</evidence>
<evidence type="ECO:0000313" key="2">
    <source>
        <dbReference type="EMBL" id="MEL1242707.1"/>
    </source>
</evidence>
<dbReference type="Proteomes" id="UP001464555">
    <property type="component" value="Unassembled WGS sequence"/>
</dbReference>
<feature type="transmembrane region" description="Helical" evidence="1">
    <location>
        <begin position="31"/>
        <end position="53"/>
    </location>
</feature>
<keyword evidence="3" id="KW-1185">Reference proteome</keyword>
<gene>
    <name evidence="2" type="ORF">AAEO56_00420</name>
</gene>
<sequence>MIQQLRTRADKAGTIKPKAGFQVAAGKHTKVIFKIAVISVAALLIINVLIFSADLLTMLVLTHRE</sequence>
<comment type="caution">
    <text evidence="2">The sequence shown here is derived from an EMBL/GenBank/DDBJ whole genome shotgun (WGS) entry which is preliminary data.</text>
</comment>
<keyword evidence="1" id="KW-1133">Transmembrane helix</keyword>
<keyword evidence="1" id="KW-0812">Transmembrane</keyword>
<accession>A0ABU9HT21</accession>